<evidence type="ECO:0000256" key="1">
    <source>
        <dbReference type="SAM" id="MobiDB-lite"/>
    </source>
</evidence>
<dbReference type="InterPro" id="IPR045046">
    <property type="entry name" value="Vps9-like"/>
</dbReference>
<feature type="compositionally biased region" description="Basic and acidic residues" evidence="1">
    <location>
        <begin position="517"/>
        <end position="527"/>
    </location>
</feature>
<evidence type="ECO:0000313" key="4">
    <source>
        <dbReference type="Proteomes" id="UP000604046"/>
    </source>
</evidence>
<feature type="region of interest" description="Disordered" evidence="1">
    <location>
        <begin position="608"/>
        <end position="630"/>
    </location>
</feature>
<dbReference type="GO" id="GO:0031267">
    <property type="term" value="F:small GTPase binding"/>
    <property type="evidence" value="ECO:0007669"/>
    <property type="project" value="TreeGrafter"/>
</dbReference>
<dbReference type="OrthoDB" id="300289at2759"/>
<dbReference type="Proteomes" id="UP000604046">
    <property type="component" value="Unassembled WGS sequence"/>
</dbReference>
<dbReference type="GO" id="GO:0016192">
    <property type="term" value="P:vesicle-mediated transport"/>
    <property type="evidence" value="ECO:0007669"/>
    <property type="project" value="InterPro"/>
</dbReference>
<dbReference type="AlphaFoldDB" id="A0A812NXV3"/>
<proteinExistence type="predicted"/>
<accession>A0A812NXV3</accession>
<comment type="caution">
    <text evidence="3">The sequence shown here is derived from an EMBL/GenBank/DDBJ whole genome shotgun (WGS) entry which is preliminary data.</text>
</comment>
<organism evidence="3 4">
    <name type="scientific">Symbiodinium natans</name>
    <dbReference type="NCBI Taxonomy" id="878477"/>
    <lineage>
        <taxon>Eukaryota</taxon>
        <taxon>Sar</taxon>
        <taxon>Alveolata</taxon>
        <taxon>Dinophyceae</taxon>
        <taxon>Suessiales</taxon>
        <taxon>Symbiodiniaceae</taxon>
        <taxon>Symbiodinium</taxon>
    </lineage>
</organism>
<name>A0A812NXV3_9DINO</name>
<feature type="compositionally biased region" description="Basic residues" evidence="1">
    <location>
        <begin position="502"/>
        <end position="513"/>
    </location>
</feature>
<gene>
    <name evidence="3" type="primary">VPS9A</name>
    <name evidence="3" type="ORF">SNAT2548_LOCUS17348</name>
</gene>
<feature type="domain" description="VPS9" evidence="2">
    <location>
        <begin position="889"/>
        <end position="1045"/>
    </location>
</feature>
<evidence type="ECO:0000313" key="3">
    <source>
        <dbReference type="EMBL" id="CAE7331641.1"/>
    </source>
</evidence>
<dbReference type="InterPro" id="IPR037191">
    <property type="entry name" value="VPS9_dom_sf"/>
</dbReference>
<dbReference type="PANTHER" id="PTHR23101:SF25">
    <property type="entry name" value="GTPASE-ACTIVATING PROTEIN AND VPS9 DOMAIN-CONTAINING PROTEIN 1"/>
    <property type="match status" value="1"/>
</dbReference>
<dbReference type="SUPFAM" id="SSF109993">
    <property type="entry name" value="VPS9 domain"/>
    <property type="match status" value="1"/>
</dbReference>
<feature type="compositionally biased region" description="Low complexity" evidence="1">
    <location>
        <begin position="609"/>
        <end position="630"/>
    </location>
</feature>
<feature type="region of interest" description="Disordered" evidence="1">
    <location>
        <begin position="264"/>
        <end position="297"/>
    </location>
</feature>
<keyword evidence="4" id="KW-1185">Reference proteome</keyword>
<dbReference type="Gene3D" id="1.20.1050.80">
    <property type="entry name" value="VPS9 domain"/>
    <property type="match status" value="1"/>
</dbReference>
<dbReference type="Pfam" id="PF02204">
    <property type="entry name" value="VPS9"/>
    <property type="match status" value="1"/>
</dbReference>
<evidence type="ECO:0000259" key="2">
    <source>
        <dbReference type="PROSITE" id="PS51205"/>
    </source>
</evidence>
<dbReference type="PANTHER" id="PTHR23101">
    <property type="entry name" value="RAB GDP/GTP EXCHANGE FACTOR"/>
    <property type="match status" value="1"/>
</dbReference>
<feature type="region of interest" description="Disordered" evidence="1">
    <location>
        <begin position="486"/>
        <end position="544"/>
    </location>
</feature>
<dbReference type="InterPro" id="IPR003123">
    <property type="entry name" value="VPS9"/>
</dbReference>
<dbReference type="EMBL" id="CAJNDS010002108">
    <property type="protein sequence ID" value="CAE7331641.1"/>
    <property type="molecule type" value="Genomic_DNA"/>
</dbReference>
<dbReference type="GO" id="GO:0005829">
    <property type="term" value="C:cytosol"/>
    <property type="evidence" value="ECO:0007669"/>
    <property type="project" value="TreeGrafter"/>
</dbReference>
<dbReference type="SMART" id="SM00167">
    <property type="entry name" value="VPS9"/>
    <property type="match status" value="1"/>
</dbReference>
<reference evidence="3" key="1">
    <citation type="submission" date="2021-02" db="EMBL/GenBank/DDBJ databases">
        <authorList>
            <person name="Dougan E. K."/>
            <person name="Rhodes N."/>
            <person name="Thang M."/>
            <person name="Chan C."/>
        </authorList>
    </citation>
    <scope>NUCLEOTIDE SEQUENCE</scope>
</reference>
<dbReference type="GO" id="GO:0030139">
    <property type="term" value="C:endocytic vesicle"/>
    <property type="evidence" value="ECO:0007669"/>
    <property type="project" value="TreeGrafter"/>
</dbReference>
<sequence length="1065" mass="114504">MPVAEGWIQLQREVWELDAENAGLDADIEASLRRLATLRRREAELLFGLRALRREASHAASATAAWPPTFSASAVELEAVLGRGLANAWAELVTALVPERLGDLARTLQRPSREVLGHMASALCAPSAPALEMLLAAEVKALPAGANVAASFLAEGSFCGALLPALTIDAPEVEAWLREALSGEAMDAVASLLSAERLRRPRSTRRVSKAWSLQESAASSRRSSKLSQLPESPELPPRISIATFIGEAVPELPTSPKAAATAAESLPSRREVELADQSDSPGQVKDKRDNADSRISGRPAVDVGTVADALVRSLVAATEAAPPSLCRVAAALEACLAERSKDVLGVLLISNWLAPALLTPSLGLGLGLANATLPLLNANENGARALLISLAKLLKAAAQPSLSADAEGDAHSRAQLLREDLFEPLIRRGRRLLEEAQPNSEVELPCCVVCRTADIITLGCSLAAAADAAAEVLQVDVDLIAALGRRPTSGSASPGTTVLWLRRGKLSRPKRPPRQPQEAEDRARFESFEGSLSRPRQPRGEEQRQSALLLLRQLLSEPKTLCGTMAGTSAEGSLRAALRAARRKGGTCKGEELSRQLKIELLEEALQDPAAASSSSSTTPHATPVSEEELFQSLQEELDQGRAAQTGRRRTAVRLQVARRLDSERCSEVSRCLRCVAEAAWSLRFGVCLAALWAPAERGGGSPALPELCVFGPLSRAPPSAARPGERRRSVFFGNLMKDDTASESALPAAVRVVRRTYCPFHRMAAVGASIGVEGLANDTSMRHYAVKSLRDVVVALQRMPIHGALVDDPLGVAPALEELVALIVEVIAAQCKLSQFQGAAQGFQVTEDEEEWAQPCKLIQGDELHLSDCVSRFLFNQLHFRLFPSEPTVNDMRLRAQISRFAWLRPRHLDLPRSLSDTEQAAEAVSQLRRLHELRSPAEILAALARAFRVVTEAACLKSQLTAALDGGMLGKARSEDDAFGADEALPLFILIMVRANPPMMASVLSYAERFTARQQLRTEQGYALAQAQAAVSFAATLQRQALSNLSPGEWERHIEGEDVNTES</sequence>
<dbReference type="GO" id="GO:0005085">
    <property type="term" value="F:guanyl-nucleotide exchange factor activity"/>
    <property type="evidence" value="ECO:0007669"/>
    <property type="project" value="InterPro"/>
</dbReference>
<protein>
    <submittedName>
        <fullName evidence="3">VPS9A protein</fullName>
    </submittedName>
</protein>
<dbReference type="PROSITE" id="PS51205">
    <property type="entry name" value="VPS9"/>
    <property type="match status" value="1"/>
</dbReference>